<dbReference type="PANTHER" id="PTHR10434">
    <property type="entry name" value="1-ACYL-SN-GLYCEROL-3-PHOSPHATE ACYLTRANSFERASE"/>
    <property type="match status" value="1"/>
</dbReference>
<feature type="domain" description="Phospholipid/glycerol acyltransferase" evidence="3">
    <location>
        <begin position="42"/>
        <end position="161"/>
    </location>
</feature>
<keyword evidence="1" id="KW-0808">Transferase</keyword>
<dbReference type="CDD" id="cd07989">
    <property type="entry name" value="LPLAT_AGPAT-like"/>
    <property type="match status" value="1"/>
</dbReference>
<proteinExistence type="predicted"/>
<keyword evidence="5" id="KW-1185">Reference proteome</keyword>
<dbReference type="Pfam" id="PF01553">
    <property type="entry name" value="Acyltransferase"/>
    <property type="match status" value="1"/>
</dbReference>
<dbReference type="SMART" id="SM00563">
    <property type="entry name" value="PlsC"/>
    <property type="match status" value="1"/>
</dbReference>
<keyword evidence="2 4" id="KW-0012">Acyltransferase</keyword>
<sequence>MDERRRLVVWWLLKYVLLGPLLRLWCRPSVEGEENIPERGGALVASNHLSMVDSFYLPLVLRRRIAFMAKREYFTQKGFIGWCKKQFFTAVGQVPIDRSSGLAARAALDTGNRLLGEGRLVGIYPEGTRSPDGRLYKGKTGVARMALESEVPVIPVAMFGTERVHPAGARMWRPYKVRIKIGEPIDFSRYYGMANDRFIQRSITDEIMYALMELTGQEYRDVYAAKVKEDLETAKKSAARPPAPLSSGKAS</sequence>
<evidence type="ECO:0000256" key="2">
    <source>
        <dbReference type="ARBA" id="ARBA00023315"/>
    </source>
</evidence>
<evidence type="ECO:0000256" key="1">
    <source>
        <dbReference type="ARBA" id="ARBA00022679"/>
    </source>
</evidence>
<dbReference type="SUPFAM" id="SSF69593">
    <property type="entry name" value="Glycerol-3-phosphate (1)-acyltransferase"/>
    <property type="match status" value="1"/>
</dbReference>
<accession>A0ABP9QV79</accession>
<evidence type="ECO:0000259" key="3">
    <source>
        <dbReference type="SMART" id="SM00563"/>
    </source>
</evidence>
<name>A0ABP9QV79_9PSEU</name>
<dbReference type="PANTHER" id="PTHR10434:SF11">
    <property type="entry name" value="1-ACYL-SN-GLYCEROL-3-PHOSPHATE ACYLTRANSFERASE"/>
    <property type="match status" value="1"/>
</dbReference>
<dbReference type="InterPro" id="IPR002123">
    <property type="entry name" value="Plipid/glycerol_acylTrfase"/>
</dbReference>
<protein>
    <submittedName>
        <fullName evidence="4">Lysophospholipid acyltransferase family protein</fullName>
    </submittedName>
</protein>
<evidence type="ECO:0000313" key="5">
    <source>
        <dbReference type="Proteomes" id="UP001428817"/>
    </source>
</evidence>
<organism evidence="4 5">
    <name type="scientific">Pseudonocardia eucalypti</name>
    <dbReference type="NCBI Taxonomy" id="648755"/>
    <lineage>
        <taxon>Bacteria</taxon>
        <taxon>Bacillati</taxon>
        <taxon>Actinomycetota</taxon>
        <taxon>Actinomycetes</taxon>
        <taxon>Pseudonocardiales</taxon>
        <taxon>Pseudonocardiaceae</taxon>
        <taxon>Pseudonocardia</taxon>
    </lineage>
</organism>
<dbReference type="EMBL" id="BAABJP010000039">
    <property type="protein sequence ID" value="GAA5167909.1"/>
    <property type="molecule type" value="Genomic_DNA"/>
</dbReference>
<comment type="caution">
    <text evidence="4">The sequence shown here is derived from an EMBL/GenBank/DDBJ whole genome shotgun (WGS) entry which is preliminary data.</text>
</comment>
<gene>
    <name evidence="4" type="ORF">GCM10023321_61220</name>
</gene>
<dbReference type="Proteomes" id="UP001428817">
    <property type="component" value="Unassembled WGS sequence"/>
</dbReference>
<evidence type="ECO:0000313" key="4">
    <source>
        <dbReference type="EMBL" id="GAA5167909.1"/>
    </source>
</evidence>
<dbReference type="GO" id="GO:0016746">
    <property type="term" value="F:acyltransferase activity"/>
    <property type="evidence" value="ECO:0007669"/>
    <property type="project" value="UniProtKB-KW"/>
</dbReference>
<reference evidence="5" key="1">
    <citation type="journal article" date="2019" name="Int. J. Syst. Evol. Microbiol.">
        <title>The Global Catalogue of Microorganisms (GCM) 10K type strain sequencing project: providing services to taxonomists for standard genome sequencing and annotation.</title>
        <authorList>
            <consortium name="The Broad Institute Genomics Platform"/>
            <consortium name="The Broad Institute Genome Sequencing Center for Infectious Disease"/>
            <person name="Wu L."/>
            <person name="Ma J."/>
        </authorList>
    </citation>
    <scope>NUCLEOTIDE SEQUENCE [LARGE SCALE GENOMIC DNA]</scope>
    <source>
        <strain evidence="5">JCM 18303</strain>
    </source>
</reference>